<dbReference type="InterPro" id="IPR013724">
    <property type="entry name" value="GIT_SHD"/>
</dbReference>
<dbReference type="InterPro" id="IPR037278">
    <property type="entry name" value="ARFGAP/RecO"/>
</dbReference>
<protein>
    <recommendedName>
        <fullName evidence="11">Arf-GAP domain-containing protein</fullName>
    </recommendedName>
</protein>
<name>A0A5E4C469_MARMO</name>
<dbReference type="Gene3D" id="1.20.5.170">
    <property type="match status" value="1"/>
</dbReference>
<dbReference type="Gene3D" id="1.20.120.330">
    <property type="entry name" value="Nucleotidyltransferases domain 2"/>
    <property type="match status" value="1"/>
</dbReference>
<dbReference type="Pfam" id="PF12796">
    <property type="entry name" value="Ank_2"/>
    <property type="match status" value="1"/>
</dbReference>
<evidence type="ECO:0000313" key="13">
    <source>
        <dbReference type="Proteomes" id="UP000335636"/>
    </source>
</evidence>
<evidence type="ECO:0000256" key="4">
    <source>
        <dbReference type="ARBA" id="ARBA00022771"/>
    </source>
</evidence>
<dbReference type="InterPro" id="IPR032352">
    <property type="entry name" value="GIT1/2_CC"/>
</dbReference>
<dbReference type="Proteomes" id="UP000335636">
    <property type="component" value="Unassembled WGS sequence"/>
</dbReference>
<evidence type="ECO:0000259" key="11">
    <source>
        <dbReference type="PROSITE" id="PS50115"/>
    </source>
</evidence>
<proteinExistence type="predicted"/>
<feature type="repeat" description="ANK" evidence="8">
    <location>
        <begin position="166"/>
        <end position="198"/>
    </location>
</feature>
<dbReference type="GO" id="GO:0005096">
    <property type="term" value="F:GTPase activator activity"/>
    <property type="evidence" value="ECO:0007669"/>
    <property type="project" value="UniProtKB-KW"/>
</dbReference>
<gene>
    <name evidence="12" type="ORF">MONAX_5E029167</name>
</gene>
<sequence length="744" mass="82780">MSKRLRSSDLCADCSGPDPSWASVNRGTFICDECCSVHRSLGRHISQVRHLKHTPWPPTLLQMVETLYNNGANSIWEHSLLDPASITSGRRKANPQDKVHPNKAEFIRAKYQMLAFVHRLPCRDDDSVTAKDLSKQLHSSVRTGNLETCLRLLSLGAQANFFHPEKGNTPLHVASKAGQILQAELLAVYGADPGTHDSSGKTPVDYARQGGHHELAERLVEIQYELTDRLAFYLCGRKPDHKNGQHFIIPQMADSSLDLSELAKAAKKKLQSLSNHLFEELAMDVYDEVDRRETDAVWLATQNHSTLVTETTVVPFLPVNPEYSSTRNQGRQKLARFNAHEFATLVIDILSDAKRRQQGSSLSGSKDNVELILKTINNQNSIESQDNDQPDYDSVASDEDTDLETTASKANRQKSLDSDLSDGPVTVQEFMEVKNALVASEAKIQQLMKLQTLQSENSNLRKQATTNVYQVQTGSEYPDTSNHSSLKRRPSARGSRPMSMYETGSGQKPYLPMGEANHPEESRTRLQPFPAHIGRSALVTSSSSLPSFPSTLSWSRDESTRRASRLEKQNSTPESDYDNTPNDTEPDDTGSSRKGRQRSMVWPGECSMPDPPEPHTAPSPTLPSTEDVIRKTEQITKNIQELLRAAQENKHDSYIPCSERIHVAVTEMAALFPKKPKSDMVRTSLRLLTSSAYRLQSECKKALPGDSGSPTDVQLVTQQVIQCAYDIAKAAKQLVTITTKENNN</sequence>
<dbReference type="InterPro" id="IPR001164">
    <property type="entry name" value="ArfGAP_dom"/>
</dbReference>
<keyword evidence="4 9" id="KW-0863">Zinc-finger</keyword>
<dbReference type="SMART" id="SM00248">
    <property type="entry name" value="ANK"/>
    <property type="match status" value="3"/>
</dbReference>
<feature type="region of interest" description="Disordered" evidence="10">
    <location>
        <begin position="471"/>
        <end position="523"/>
    </location>
</feature>
<dbReference type="InterPro" id="IPR036770">
    <property type="entry name" value="Ankyrin_rpt-contain_sf"/>
</dbReference>
<dbReference type="GO" id="GO:0036465">
    <property type="term" value="P:synaptic vesicle recycling"/>
    <property type="evidence" value="ECO:0007669"/>
    <property type="project" value="TreeGrafter"/>
</dbReference>
<keyword evidence="7" id="KW-0175">Coiled coil</keyword>
<dbReference type="CDD" id="cd08847">
    <property type="entry name" value="ArfGap_GIT2"/>
    <property type="match status" value="1"/>
</dbReference>
<dbReference type="Gene3D" id="1.25.40.20">
    <property type="entry name" value="Ankyrin repeat-containing domain"/>
    <property type="match status" value="1"/>
</dbReference>
<dbReference type="FunFam" id="1.20.120.330:FF:000002">
    <property type="entry name" value="ARF GTPase-activating protein GIT2 isoform 1"/>
    <property type="match status" value="1"/>
</dbReference>
<feature type="compositionally biased region" description="Acidic residues" evidence="10">
    <location>
        <begin position="385"/>
        <end position="403"/>
    </location>
</feature>
<keyword evidence="2" id="KW-0479">Metal-binding</keyword>
<dbReference type="Pfam" id="PF01412">
    <property type="entry name" value="ArfGap"/>
    <property type="match status" value="1"/>
</dbReference>
<comment type="caution">
    <text evidence="12">The sequence shown here is derived from an EMBL/GenBank/DDBJ whole genome shotgun (WGS) entry which is preliminary data.</text>
</comment>
<keyword evidence="3" id="KW-0677">Repeat</keyword>
<dbReference type="GO" id="GO:0008277">
    <property type="term" value="P:regulation of G protein-coupled receptor signaling pathway"/>
    <property type="evidence" value="ECO:0007669"/>
    <property type="project" value="TreeGrafter"/>
</dbReference>
<evidence type="ECO:0000256" key="6">
    <source>
        <dbReference type="ARBA" id="ARBA00023043"/>
    </source>
</evidence>
<dbReference type="GO" id="GO:0150034">
    <property type="term" value="C:distal axon"/>
    <property type="evidence" value="ECO:0007669"/>
    <property type="project" value="UniProtKB-ARBA"/>
</dbReference>
<dbReference type="PROSITE" id="PS50088">
    <property type="entry name" value="ANK_REPEAT"/>
    <property type="match status" value="1"/>
</dbReference>
<evidence type="ECO:0000313" key="12">
    <source>
        <dbReference type="EMBL" id="VTJ76674.1"/>
    </source>
</evidence>
<dbReference type="InterPro" id="IPR038508">
    <property type="entry name" value="ArfGAP_dom_sf"/>
</dbReference>
<evidence type="ECO:0000256" key="10">
    <source>
        <dbReference type="SAM" id="MobiDB-lite"/>
    </source>
</evidence>
<dbReference type="InterPro" id="IPR022018">
    <property type="entry name" value="GIT1_C"/>
</dbReference>
<evidence type="ECO:0000256" key="8">
    <source>
        <dbReference type="PROSITE-ProRule" id="PRU00023"/>
    </source>
</evidence>
<keyword evidence="5" id="KW-0862">Zinc</keyword>
<dbReference type="GO" id="GO:0031267">
    <property type="term" value="F:small GTPase binding"/>
    <property type="evidence" value="ECO:0007669"/>
    <property type="project" value="TreeGrafter"/>
</dbReference>
<evidence type="ECO:0000256" key="3">
    <source>
        <dbReference type="ARBA" id="ARBA00022737"/>
    </source>
</evidence>
<dbReference type="PRINTS" id="PR00405">
    <property type="entry name" value="REVINTRACTNG"/>
</dbReference>
<accession>A0A5E4C469</accession>
<dbReference type="PANTHER" id="PTHR46097">
    <property type="entry name" value="G PROTEIN-COUPLED RECEPTOR KINASE INTERACTING ARFGAP"/>
    <property type="match status" value="1"/>
</dbReference>
<keyword evidence="6 8" id="KW-0040">ANK repeat</keyword>
<dbReference type="FunFam" id="1.10.220.150:FF:000003">
    <property type="entry name" value="ARF GTPase-activating protein GIT2 isoform 1"/>
    <property type="match status" value="1"/>
</dbReference>
<dbReference type="Gene3D" id="1.10.220.150">
    <property type="entry name" value="Arf GTPase activating protein"/>
    <property type="match status" value="1"/>
</dbReference>
<dbReference type="AlphaFoldDB" id="A0A5E4C469"/>
<dbReference type="InterPro" id="IPR002110">
    <property type="entry name" value="Ankyrin_rpt"/>
</dbReference>
<dbReference type="PANTHER" id="PTHR46097:SF4">
    <property type="entry name" value="ARF GTPASE-ACTIVATING PROTEIN GIT2"/>
    <property type="match status" value="1"/>
</dbReference>
<feature type="compositionally biased region" description="Polar residues" evidence="10">
    <location>
        <begin position="471"/>
        <end position="484"/>
    </location>
</feature>
<dbReference type="GO" id="GO:0008270">
    <property type="term" value="F:zinc ion binding"/>
    <property type="evidence" value="ECO:0007669"/>
    <property type="project" value="UniProtKB-KW"/>
</dbReference>
<feature type="compositionally biased region" description="Low complexity" evidence="10">
    <location>
        <begin position="540"/>
        <end position="554"/>
    </location>
</feature>
<dbReference type="PROSITE" id="PS50115">
    <property type="entry name" value="ARFGAP"/>
    <property type="match status" value="1"/>
</dbReference>
<evidence type="ECO:0000256" key="1">
    <source>
        <dbReference type="ARBA" id="ARBA00022468"/>
    </source>
</evidence>
<dbReference type="GO" id="GO:0032012">
    <property type="term" value="P:regulation of ARF protein signal transduction"/>
    <property type="evidence" value="ECO:0007669"/>
    <property type="project" value="InterPro"/>
</dbReference>
<feature type="compositionally biased region" description="Pro residues" evidence="10">
    <location>
        <begin position="609"/>
        <end position="621"/>
    </location>
</feature>
<evidence type="ECO:0000256" key="7">
    <source>
        <dbReference type="ARBA" id="ARBA00023054"/>
    </source>
</evidence>
<dbReference type="SUPFAM" id="SSF57863">
    <property type="entry name" value="ArfGap/RecO-like zinc finger"/>
    <property type="match status" value="1"/>
</dbReference>
<keyword evidence="1" id="KW-0343">GTPase activation</keyword>
<dbReference type="InterPro" id="IPR047161">
    <property type="entry name" value="GIT-like"/>
</dbReference>
<dbReference type="SMART" id="SM00555">
    <property type="entry name" value="GIT"/>
    <property type="match status" value="2"/>
</dbReference>
<dbReference type="GO" id="GO:0007420">
    <property type="term" value="P:brain development"/>
    <property type="evidence" value="ECO:0007669"/>
    <property type="project" value="InterPro"/>
</dbReference>
<dbReference type="GO" id="GO:0098793">
    <property type="term" value="C:presynapse"/>
    <property type="evidence" value="ECO:0007669"/>
    <property type="project" value="GOC"/>
</dbReference>
<dbReference type="PROSITE" id="PS50297">
    <property type="entry name" value="ANK_REP_REGION"/>
    <property type="match status" value="1"/>
</dbReference>
<reference evidence="12" key="1">
    <citation type="submission" date="2019-04" db="EMBL/GenBank/DDBJ databases">
        <authorList>
            <person name="Alioto T."/>
            <person name="Alioto T."/>
        </authorList>
    </citation>
    <scope>NUCLEOTIDE SEQUENCE [LARGE SCALE GENOMIC DNA]</scope>
</reference>
<dbReference type="SMART" id="SM00105">
    <property type="entry name" value="ArfGap"/>
    <property type="match status" value="1"/>
</dbReference>
<dbReference type="EMBL" id="CABDUW010000910">
    <property type="protein sequence ID" value="VTJ76674.1"/>
    <property type="molecule type" value="Genomic_DNA"/>
</dbReference>
<dbReference type="Pfam" id="PF08518">
    <property type="entry name" value="GIT_SHD"/>
    <property type="match status" value="2"/>
</dbReference>
<feature type="region of interest" description="Disordered" evidence="10">
    <location>
        <begin position="380"/>
        <end position="422"/>
    </location>
</feature>
<dbReference type="Pfam" id="PF16559">
    <property type="entry name" value="GIT_CC"/>
    <property type="match status" value="1"/>
</dbReference>
<evidence type="ECO:0000256" key="9">
    <source>
        <dbReference type="PROSITE-ProRule" id="PRU00288"/>
    </source>
</evidence>
<evidence type="ECO:0000256" key="2">
    <source>
        <dbReference type="ARBA" id="ARBA00022723"/>
    </source>
</evidence>
<keyword evidence="13" id="KW-1185">Reference proteome</keyword>
<dbReference type="Pfam" id="PF12205">
    <property type="entry name" value="GIT1_C"/>
    <property type="match status" value="1"/>
</dbReference>
<organism evidence="12 13">
    <name type="scientific">Marmota monax</name>
    <name type="common">Woodchuck</name>
    <dbReference type="NCBI Taxonomy" id="9995"/>
    <lineage>
        <taxon>Eukaryota</taxon>
        <taxon>Metazoa</taxon>
        <taxon>Chordata</taxon>
        <taxon>Craniata</taxon>
        <taxon>Vertebrata</taxon>
        <taxon>Euteleostomi</taxon>
        <taxon>Mammalia</taxon>
        <taxon>Eutheria</taxon>
        <taxon>Euarchontoglires</taxon>
        <taxon>Glires</taxon>
        <taxon>Rodentia</taxon>
        <taxon>Sciuromorpha</taxon>
        <taxon>Sciuridae</taxon>
        <taxon>Xerinae</taxon>
        <taxon>Marmotini</taxon>
        <taxon>Marmota</taxon>
    </lineage>
</organism>
<evidence type="ECO:0000256" key="5">
    <source>
        <dbReference type="ARBA" id="ARBA00022833"/>
    </source>
</evidence>
<feature type="compositionally biased region" description="Basic and acidic residues" evidence="10">
    <location>
        <begin position="555"/>
        <end position="568"/>
    </location>
</feature>
<dbReference type="FunFam" id="1.25.40.20:FF:000013">
    <property type="entry name" value="ARF GTPase-activating protein GIT1 isoform 1"/>
    <property type="match status" value="1"/>
</dbReference>
<feature type="region of interest" description="Disordered" evidence="10">
    <location>
        <begin position="539"/>
        <end position="625"/>
    </location>
</feature>
<feature type="domain" description="Arf-GAP" evidence="11">
    <location>
        <begin position="1"/>
        <end position="124"/>
    </location>
</feature>
<dbReference type="SUPFAM" id="SSF48403">
    <property type="entry name" value="Ankyrin repeat"/>
    <property type="match status" value="1"/>
</dbReference>